<organism evidence="2 3">
    <name type="scientific">Streptomyces laculatispora</name>
    <dbReference type="NCBI Taxonomy" id="887464"/>
    <lineage>
        <taxon>Bacteria</taxon>
        <taxon>Bacillati</taxon>
        <taxon>Actinomycetota</taxon>
        <taxon>Actinomycetes</taxon>
        <taxon>Kitasatosporales</taxon>
        <taxon>Streptomycetaceae</taxon>
        <taxon>Streptomyces</taxon>
    </lineage>
</organism>
<feature type="compositionally biased region" description="Polar residues" evidence="1">
    <location>
        <begin position="433"/>
        <end position="445"/>
    </location>
</feature>
<feature type="compositionally biased region" description="Low complexity" evidence="1">
    <location>
        <begin position="306"/>
        <end position="323"/>
    </location>
</feature>
<evidence type="ECO:0000313" key="2">
    <source>
        <dbReference type="EMBL" id="WLQ38804.1"/>
    </source>
</evidence>
<feature type="compositionally biased region" description="Low complexity" evidence="1">
    <location>
        <begin position="871"/>
        <end position="880"/>
    </location>
</feature>
<accession>A0ABY9HXL5</accession>
<dbReference type="EMBL" id="CP120992">
    <property type="protein sequence ID" value="WLQ38804.1"/>
    <property type="molecule type" value="Genomic_DNA"/>
</dbReference>
<feature type="compositionally biased region" description="Low complexity" evidence="1">
    <location>
        <begin position="818"/>
        <end position="835"/>
    </location>
</feature>
<dbReference type="Proteomes" id="UP001229952">
    <property type="component" value="Chromosome"/>
</dbReference>
<proteinExistence type="predicted"/>
<feature type="compositionally biased region" description="Low complexity" evidence="1">
    <location>
        <begin position="701"/>
        <end position="734"/>
    </location>
</feature>
<feature type="compositionally biased region" description="Low complexity" evidence="1">
    <location>
        <begin position="676"/>
        <end position="693"/>
    </location>
</feature>
<evidence type="ECO:0000313" key="3">
    <source>
        <dbReference type="Proteomes" id="UP001229952"/>
    </source>
</evidence>
<feature type="compositionally biased region" description="Low complexity" evidence="1">
    <location>
        <begin position="119"/>
        <end position="136"/>
    </location>
</feature>
<gene>
    <name evidence="2" type="ORF">P8A22_01345</name>
</gene>
<dbReference type="RefSeq" id="WP_306085487.1">
    <property type="nucleotide sequence ID" value="NZ_CP120992.1"/>
</dbReference>
<feature type="compositionally biased region" description="Low complexity" evidence="1">
    <location>
        <begin position="331"/>
        <end position="340"/>
    </location>
</feature>
<feature type="compositionally biased region" description="Low complexity" evidence="1">
    <location>
        <begin position="450"/>
        <end position="480"/>
    </location>
</feature>
<reference evidence="2 3" key="1">
    <citation type="submission" date="2023-03" db="EMBL/GenBank/DDBJ databases">
        <title>Isolation and description of six Streptomyces strains from soil environments, able to metabolize different microbial glucans.</title>
        <authorList>
            <person name="Widen T."/>
            <person name="Larsbrink J."/>
        </authorList>
    </citation>
    <scope>NUCLEOTIDE SEQUENCE [LARGE SCALE GENOMIC DNA]</scope>
    <source>
        <strain evidence="2 3">Mut2</strain>
    </source>
</reference>
<keyword evidence="3" id="KW-1185">Reference proteome</keyword>
<feature type="compositionally biased region" description="Low complexity" evidence="1">
    <location>
        <begin position="781"/>
        <end position="795"/>
    </location>
</feature>
<feature type="region of interest" description="Disordered" evidence="1">
    <location>
        <begin position="407"/>
        <end position="992"/>
    </location>
</feature>
<feature type="compositionally biased region" description="Low complexity" evidence="1">
    <location>
        <begin position="903"/>
        <end position="938"/>
    </location>
</feature>
<feature type="compositionally biased region" description="Basic and acidic residues" evidence="1">
    <location>
        <begin position="580"/>
        <end position="589"/>
    </location>
</feature>
<evidence type="ECO:0000256" key="1">
    <source>
        <dbReference type="SAM" id="MobiDB-lite"/>
    </source>
</evidence>
<feature type="compositionally biased region" description="Basic residues" evidence="1">
    <location>
        <begin position="1"/>
        <end position="11"/>
    </location>
</feature>
<feature type="compositionally biased region" description="Basic and acidic residues" evidence="1">
    <location>
        <begin position="16"/>
        <end position="25"/>
    </location>
</feature>
<feature type="compositionally biased region" description="Gly residues" evidence="1">
    <location>
        <begin position="840"/>
        <end position="850"/>
    </location>
</feature>
<feature type="compositionally biased region" description="Gly residues" evidence="1">
    <location>
        <begin position="200"/>
        <end position="209"/>
    </location>
</feature>
<feature type="region of interest" description="Disordered" evidence="1">
    <location>
        <begin position="1"/>
        <end position="56"/>
    </location>
</feature>
<sequence length="1022" mass="100510">MAWRDRLRRRAAVPDAADRPRRTERAGTGGPPGDGPDRSTSGAPGPSVPGDWDGGWRRAAPLQLTVARAPLGVSDGLVFRAGLAAWQNPSFDAGLGHALLPTAPTGLVRGVTPPAAPQPTRTGRGPLLLRALRPQGPDGPESGTSTAGAPNAGSADRAARPPAAGTPQISRRTRPGARRAGTAPSAARPPAARPSRSDEGGGGTAGVGSGPEPATARHGDNSPVRKARSGDISRTRGITSTESPATLLPSHPPVQRAAEPGTGPVVTPTDTGTDTGNGRGPAAPHIPLVRRVSVVPGATADAAVARSASGARASRAAAGAPDPDSGRRTSRSAAGSGSRTPPVPAVQRTATGPQSARGGRQQEATRAPGAEVPREVVRLRPVGPLPTVARRTAGPVRRLPVLRPAAVAVPDNGATPDAPGPASTVTEPEGPGTRSTAPAQRTTSRAPLGAPLSELPSTSSPLAADATAVPPAPGTGSAPGPKLPVVQHHSAGTAGASAPYDGGAKGTAPDAPRRTPGRRPGARARGGLGAPLSELPPSAGPPGSTVSGASAPRTASGPGVQRAPARQDRSSGAAPAPPTTDRDRTRTEDAPLAAPLAQGSGGADAPLLSASDVRPRLTPSTGAGDVQRSLADRASTGGTTLPGPTDRDHGNGPARPLVTPPRTAAPRHPAGEGAREGVAGAEGSAGNARRPGTASGGSGSGRQRPQGPSAPGPVVVARAPAAGTGAAAAPAATAESRTTGAVGPHPFAVTRAGAHSAPAPPRTLSLLAARPLRLNTRAPEGVAAPAASRSGSRPVVAARWPGTPAPHRSGPAQPSPGPSAAAPATPQVQRSAAGRPGPGPAGRGGRGTGSQGSVQRVPVVRPAPPLRGTHGAAAPGGAAPVRTLPVTAPQSQALAGRPPVTPAPAQTPAGTVPVVRPRTGTPGPAPAVGGTGRAAPAVQRDVTGAGDGSVPNGVPAKAEPERPAATTSAPGRSAAGNAGIPQSSGAELDELARRLLDPMARLLRTELRRGRDRTGRPYDGRR</sequence>
<evidence type="ECO:0008006" key="4">
    <source>
        <dbReference type="Google" id="ProtNLM"/>
    </source>
</evidence>
<feature type="region of interest" description="Disordered" evidence="1">
    <location>
        <begin position="111"/>
        <end position="288"/>
    </location>
</feature>
<protein>
    <recommendedName>
        <fullName evidence="4">Syndecan 1</fullName>
    </recommendedName>
</protein>
<feature type="region of interest" description="Disordered" evidence="1">
    <location>
        <begin position="306"/>
        <end position="375"/>
    </location>
</feature>
<name>A0ABY9HXL5_9ACTN</name>
<feature type="compositionally biased region" description="Low complexity" evidence="1">
    <location>
        <begin position="178"/>
        <end position="194"/>
    </location>
</feature>
<feature type="compositionally biased region" description="Low complexity" evidence="1">
    <location>
        <begin position="260"/>
        <end position="276"/>
    </location>
</feature>
<feature type="compositionally biased region" description="Low complexity" evidence="1">
    <location>
        <begin position="851"/>
        <end position="860"/>
    </location>
</feature>